<feature type="transmembrane region" description="Helical" evidence="1">
    <location>
        <begin position="18"/>
        <end position="37"/>
    </location>
</feature>
<feature type="transmembrane region" description="Helical" evidence="1">
    <location>
        <begin position="57"/>
        <end position="79"/>
    </location>
</feature>
<feature type="transmembrane region" description="Helical" evidence="1">
    <location>
        <begin position="99"/>
        <end position="116"/>
    </location>
</feature>
<accession>A0A7X2MX34</accession>
<dbReference type="Proteomes" id="UP000460287">
    <property type="component" value="Unassembled WGS sequence"/>
</dbReference>
<gene>
    <name evidence="3" type="ORF">FYJ33_04220</name>
</gene>
<feature type="transmembrane region" description="Helical" evidence="1">
    <location>
        <begin position="431"/>
        <end position="452"/>
    </location>
</feature>
<proteinExistence type="predicted"/>
<dbReference type="RefSeq" id="WP_154530520.1">
    <property type="nucleotide sequence ID" value="NZ_VULX01000003.1"/>
</dbReference>
<sequence>MNKTAKEENHDFQKTLKFIIPSLLGVFLFMIPIPWNGSLTIPVAIFSKLIISLLGEYLPIISVVIISISAALAIISKIFKPKFIINNKYLNGLFNVSPLWFSLRIIGAILAIITIYKFRFDFIYSDSTGGTLLYSLLPTLFAVFLFAGLLLPLILDFGLLEFVGTLLSKVMRPIFSLPGRSSIDCITSWLGDGTIGVLLTSKQYEHGFYSKKEAAIIGTNFSVVSITFCLVVIAQVGLEDMFVPFYITVTFIGIVAAVITPRIPPLSKIPDTYINGEKKKDNEIVPENHTTFSYGISKALEKVNNNKGMKEFLIDGIKNVLDMWIGVLPVVMGMGTIALILAEYTHIFEYLGLPFIPLLKLLHIPDAALASKTLIVGFTDMFIPSVIGSTIANPMTRFIVACTSVTQLIYMSEVGGLLLASKIPVNIKDLFIIFLERTLITLPIASLIAHMLF</sequence>
<dbReference type="InterPro" id="IPR011642">
    <property type="entry name" value="Gate_dom"/>
</dbReference>
<dbReference type="Pfam" id="PF07670">
    <property type="entry name" value="Gate"/>
    <property type="match status" value="1"/>
</dbReference>
<reference evidence="3 4" key="1">
    <citation type="submission" date="2019-08" db="EMBL/GenBank/DDBJ databases">
        <title>In-depth cultivation of the pig gut microbiome towards novel bacterial diversity and tailored functional studies.</title>
        <authorList>
            <person name="Wylensek D."/>
            <person name="Hitch T.C.A."/>
            <person name="Clavel T."/>
        </authorList>
    </citation>
    <scope>NUCLEOTIDE SEQUENCE [LARGE SCALE GENOMIC DNA]</scope>
    <source>
        <strain evidence="3 4">WCA-383-APC-5B</strain>
    </source>
</reference>
<feature type="transmembrane region" description="Helical" evidence="1">
    <location>
        <begin position="374"/>
        <end position="392"/>
    </location>
</feature>
<feature type="transmembrane region" description="Helical" evidence="1">
    <location>
        <begin position="398"/>
        <end position="419"/>
    </location>
</feature>
<evidence type="ECO:0000313" key="4">
    <source>
        <dbReference type="Proteomes" id="UP000460287"/>
    </source>
</evidence>
<feature type="domain" description="Nucleoside transporter/FeoB GTPase Gate" evidence="2">
    <location>
        <begin position="139"/>
        <end position="237"/>
    </location>
</feature>
<evidence type="ECO:0000259" key="2">
    <source>
        <dbReference type="Pfam" id="PF07670"/>
    </source>
</evidence>
<evidence type="ECO:0000313" key="3">
    <source>
        <dbReference type="EMBL" id="MSR90640.1"/>
    </source>
</evidence>
<comment type="caution">
    <text evidence="3">The sequence shown here is derived from an EMBL/GenBank/DDBJ whole genome shotgun (WGS) entry which is preliminary data.</text>
</comment>
<dbReference type="EMBL" id="VULX01000003">
    <property type="protein sequence ID" value="MSR90640.1"/>
    <property type="molecule type" value="Genomic_DNA"/>
</dbReference>
<organism evidence="3 4">
    <name type="scientific">Inconstantimicrobium porci</name>
    <dbReference type="NCBI Taxonomy" id="2652291"/>
    <lineage>
        <taxon>Bacteria</taxon>
        <taxon>Bacillati</taxon>
        <taxon>Bacillota</taxon>
        <taxon>Clostridia</taxon>
        <taxon>Eubacteriales</taxon>
        <taxon>Clostridiaceae</taxon>
        <taxon>Inconstantimicrobium</taxon>
    </lineage>
</organism>
<feature type="transmembrane region" description="Helical" evidence="1">
    <location>
        <begin position="320"/>
        <end position="341"/>
    </location>
</feature>
<keyword evidence="1" id="KW-1133">Transmembrane helix</keyword>
<keyword evidence="4" id="KW-1185">Reference proteome</keyword>
<feature type="transmembrane region" description="Helical" evidence="1">
    <location>
        <begin position="136"/>
        <end position="163"/>
    </location>
</feature>
<dbReference type="AlphaFoldDB" id="A0A7X2MX34"/>
<protein>
    <submittedName>
        <fullName evidence="3">YjiH family protein</fullName>
    </submittedName>
</protein>
<evidence type="ECO:0000256" key="1">
    <source>
        <dbReference type="SAM" id="Phobius"/>
    </source>
</evidence>
<keyword evidence="1" id="KW-0472">Membrane</keyword>
<feature type="transmembrane region" description="Helical" evidence="1">
    <location>
        <begin position="242"/>
        <end position="260"/>
    </location>
</feature>
<feature type="transmembrane region" description="Helical" evidence="1">
    <location>
        <begin position="214"/>
        <end position="236"/>
    </location>
</feature>
<keyword evidence="1" id="KW-0812">Transmembrane</keyword>
<name>A0A7X2MX34_9CLOT</name>